<accession>A0A8X6SX89</accession>
<dbReference type="AlphaFoldDB" id="A0A8X6SX89"/>
<name>A0A8X6SX89_TRICX</name>
<dbReference type="EMBL" id="BMAU01021352">
    <property type="protein sequence ID" value="GFY19303.1"/>
    <property type="molecule type" value="Genomic_DNA"/>
</dbReference>
<reference evidence="1" key="1">
    <citation type="submission" date="2020-08" db="EMBL/GenBank/DDBJ databases">
        <title>Multicomponent nature underlies the extraordinary mechanical properties of spider dragline silk.</title>
        <authorList>
            <person name="Kono N."/>
            <person name="Nakamura H."/>
            <person name="Mori M."/>
            <person name="Yoshida Y."/>
            <person name="Ohtoshi R."/>
            <person name="Malay A.D."/>
            <person name="Moran D.A.P."/>
            <person name="Tomita M."/>
            <person name="Numata K."/>
            <person name="Arakawa K."/>
        </authorList>
    </citation>
    <scope>NUCLEOTIDE SEQUENCE</scope>
</reference>
<evidence type="ECO:0000313" key="2">
    <source>
        <dbReference type="Proteomes" id="UP000887159"/>
    </source>
</evidence>
<sequence length="70" mass="7404">MAFAIITNNVQGLPLKLSSLGLDMDCASHGILFVVCCRVLGDGKDELNAPCGSTTRTKRSIVSKPQGLLQ</sequence>
<proteinExistence type="predicted"/>
<dbReference type="Proteomes" id="UP000887159">
    <property type="component" value="Unassembled WGS sequence"/>
</dbReference>
<comment type="caution">
    <text evidence="1">The sequence shown here is derived from an EMBL/GenBank/DDBJ whole genome shotgun (WGS) entry which is preliminary data.</text>
</comment>
<evidence type="ECO:0000313" key="1">
    <source>
        <dbReference type="EMBL" id="GFY19303.1"/>
    </source>
</evidence>
<protein>
    <submittedName>
        <fullName evidence="1">Uncharacterized protein</fullName>
    </submittedName>
</protein>
<keyword evidence="2" id="KW-1185">Reference proteome</keyword>
<gene>
    <name evidence="1" type="ORF">TNCV_4126901</name>
</gene>
<organism evidence="1 2">
    <name type="scientific">Trichonephila clavipes</name>
    <name type="common">Golden silk orbweaver</name>
    <name type="synonym">Nephila clavipes</name>
    <dbReference type="NCBI Taxonomy" id="2585209"/>
    <lineage>
        <taxon>Eukaryota</taxon>
        <taxon>Metazoa</taxon>
        <taxon>Ecdysozoa</taxon>
        <taxon>Arthropoda</taxon>
        <taxon>Chelicerata</taxon>
        <taxon>Arachnida</taxon>
        <taxon>Araneae</taxon>
        <taxon>Araneomorphae</taxon>
        <taxon>Entelegynae</taxon>
        <taxon>Araneoidea</taxon>
        <taxon>Nephilidae</taxon>
        <taxon>Trichonephila</taxon>
    </lineage>
</organism>